<dbReference type="Proteomes" id="UP000070092">
    <property type="component" value="Unassembled WGS sequence"/>
</dbReference>
<dbReference type="RefSeq" id="WP_179132995.1">
    <property type="nucleotide sequence ID" value="NZ_JACTOD010000004.1"/>
</dbReference>
<reference evidence="2 3" key="1">
    <citation type="submission" date="2016-01" db="EMBL/GenBank/DDBJ databases">
        <authorList>
            <person name="Oliw E.H."/>
        </authorList>
    </citation>
    <scope>NUCLEOTIDE SEQUENCE [LARGE SCALE GENOMIC DNA]</scope>
    <source>
        <strain evidence="2 3">MJR8628B</strain>
    </source>
</reference>
<dbReference type="PATRIC" id="fig|1681.46.peg.496"/>
<proteinExistence type="predicted"/>
<evidence type="ECO:0000313" key="3">
    <source>
        <dbReference type="Proteomes" id="UP000070092"/>
    </source>
</evidence>
<feature type="coiled-coil region" evidence="1">
    <location>
        <begin position="18"/>
        <end position="52"/>
    </location>
</feature>
<organism evidence="2 3">
    <name type="scientific">Bifidobacterium bifidum</name>
    <dbReference type="NCBI Taxonomy" id="1681"/>
    <lineage>
        <taxon>Bacteria</taxon>
        <taxon>Bacillati</taxon>
        <taxon>Actinomycetota</taxon>
        <taxon>Actinomycetes</taxon>
        <taxon>Bifidobacteriales</taxon>
        <taxon>Bifidobacteriaceae</taxon>
        <taxon>Bifidobacterium</taxon>
    </lineage>
</organism>
<evidence type="ECO:0000256" key="1">
    <source>
        <dbReference type="SAM" id="Coils"/>
    </source>
</evidence>
<evidence type="ECO:0000313" key="2">
    <source>
        <dbReference type="EMBL" id="KWZ80881.1"/>
    </source>
</evidence>
<dbReference type="EMBL" id="LRPO01000038">
    <property type="protein sequence ID" value="KWZ80881.1"/>
    <property type="molecule type" value="Genomic_DNA"/>
</dbReference>
<comment type="caution">
    <text evidence="2">The sequence shown here is derived from an EMBL/GenBank/DDBJ whole genome shotgun (WGS) entry which is preliminary data.</text>
</comment>
<protein>
    <submittedName>
        <fullName evidence="2">Uncharacterized protein</fullName>
    </submittedName>
</protein>
<accession>A0A0H2PU56</accession>
<name>A0A0H2PU56_BIFBI</name>
<gene>
    <name evidence="2" type="ORF">HMPREF3196_01288</name>
</gene>
<dbReference type="SMR" id="A0A0H2PU56"/>
<sequence>MDDKNLHPAMIGKLREMIADSTVQIAALQAQIDILAKENQQLTDQLNKDDDNGNA</sequence>
<keyword evidence="1" id="KW-0175">Coiled coil</keyword>
<dbReference type="AlphaFoldDB" id="A0A0H2PU56"/>